<dbReference type="RefSeq" id="WP_146995921.1">
    <property type="nucleotide sequence ID" value="NZ_AP019840.1"/>
</dbReference>
<evidence type="ECO:0000313" key="1">
    <source>
        <dbReference type="EMBL" id="BBM51410.1"/>
    </source>
</evidence>
<protein>
    <recommendedName>
        <fullName evidence="3">Lipoprotein</fullName>
    </recommendedName>
</protein>
<reference evidence="1 2" key="1">
    <citation type="submission" date="2019-07" db="EMBL/GenBank/DDBJ databases">
        <title>Complete Genome Sequence of Leptotrichia trevisanii Strain JMUB3935.</title>
        <authorList>
            <person name="Watanabe S."/>
            <person name="Cui L."/>
        </authorList>
    </citation>
    <scope>NUCLEOTIDE SEQUENCE [LARGE SCALE GENOMIC DNA]</scope>
    <source>
        <strain evidence="1 2">JMUB3935</strain>
    </source>
</reference>
<dbReference type="PROSITE" id="PS51257">
    <property type="entry name" value="PROKAR_LIPOPROTEIN"/>
    <property type="match status" value="1"/>
</dbReference>
<dbReference type="Proteomes" id="UP000321378">
    <property type="component" value="Chromosome"/>
</dbReference>
<dbReference type="EMBL" id="AP019840">
    <property type="protein sequence ID" value="BBM51410.1"/>
    <property type="molecule type" value="Genomic_DNA"/>
</dbReference>
<evidence type="ECO:0000313" key="2">
    <source>
        <dbReference type="Proteomes" id="UP000321378"/>
    </source>
</evidence>
<proteinExistence type="predicted"/>
<organism evidence="1 2">
    <name type="scientific">Leptotrichia trevisanii</name>
    <dbReference type="NCBI Taxonomy" id="109328"/>
    <lineage>
        <taxon>Bacteria</taxon>
        <taxon>Fusobacteriati</taxon>
        <taxon>Fusobacteriota</taxon>
        <taxon>Fusobacteriia</taxon>
        <taxon>Fusobacteriales</taxon>
        <taxon>Leptotrichiaceae</taxon>
        <taxon>Leptotrichia</taxon>
    </lineage>
</organism>
<accession>A0A510KIA0</accession>
<dbReference type="AlphaFoldDB" id="A0A510KIA0"/>
<gene>
    <name evidence="1" type="ORF">JMUB3935_0377</name>
</gene>
<sequence>MDRKIKKITIILCFGTLISCSSVGKRVVPNSAVVSRDVVMNNSIAEVKRKFNEEIGTQHVGLYKKGFRNWKVILYGEQAYYQVIVTEDGKIFSSERLEYK</sequence>
<name>A0A510KIA0_9FUSO</name>
<dbReference type="STRING" id="1122173.GCA_000482505_02452"/>
<evidence type="ECO:0008006" key="3">
    <source>
        <dbReference type="Google" id="ProtNLM"/>
    </source>
</evidence>